<accession>A0A6B9V0G8</accession>
<feature type="region of interest" description="Disordered" evidence="1">
    <location>
        <begin position="71"/>
        <end position="148"/>
    </location>
</feature>
<evidence type="ECO:0000256" key="1">
    <source>
        <dbReference type="SAM" id="MobiDB-lite"/>
    </source>
</evidence>
<feature type="compositionally biased region" description="Basic and acidic residues" evidence="1">
    <location>
        <begin position="135"/>
        <end position="146"/>
    </location>
</feature>
<feature type="compositionally biased region" description="Acidic residues" evidence="1">
    <location>
        <begin position="104"/>
        <end position="134"/>
    </location>
</feature>
<proteinExistence type="predicted"/>
<organism evidence="2">
    <name type="scientific">Spodoptera litura multicapsid nucleopolyhedrovirus</name>
    <name type="common">SpltMNPV</name>
    <dbReference type="NCBI Taxonomy" id="46242"/>
    <lineage>
        <taxon>Viruses</taxon>
        <taxon>Viruses incertae sedis</taxon>
        <taxon>Naldaviricetes</taxon>
        <taxon>Lefavirales</taxon>
        <taxon>Baculoviridae</taxon>
        <taxon>Alphabaculovirus</taxon>
        <taxon>Alphabaculovirus spliturae</taxon>
    </lineage>
</organism>
<evidence type="ECO:0000313" key="2">
    <source>
        <dbReference type="EMBL" id="QHN73959.1"/>
    </source>
</evidence>
<organismHost>
    <name type="scientific">Lepidoptera</name>
    <name type="common">moths &amp; butterflies</name>
    <dbReference type="NCBI Taxonomy" id="7088"/>
</organismHost>
<gene>
    <name evidence="2" type="primary">ORF110</name>
</gene>
<reference evidence="2" key="1">
    <citation type="journal article" date="2019" name="Viruses">
        <title>Identification of Loci Associated with Enhanced Virulence in Spodoptera litura Nucleopolyhedrovirus Isolates Using Deep Sequencing.</title>
        <authorList>
            <person name="Zwart M.P."/>
            <person name="Ali G."/>
            <person name="Strien E.A.V."/>
            <person name="Schijlen E.G.W.M."/>
            <person name="Wang M."/>
            <person name="Werf W.V."/>
            <person name="Vlak J.M."/>
        </authorList>
    </citation>
    <scope>NUCLEOTIDE SEQUENCE</scope>
    <source>
        <strain evidence="2">G2</strain>
    </source>
</reference>
<sequence length="377" mass="43520">MSQMVNMFQVDSHDGEPITFEPPQVKTTIVKNQFQMEIMFPFNIKNLILEKIYKNKKSVISLSDEEREQIANGDDQNDANGDDQNKQIVNGDDQNDANGKGSGDDSDGSEYDDETYYDEESLGSGSDDDDDDDDKNGQDEKDKQTDEICCAPTSDPFVKYITIDVSKKFEEELNDKFDFKFWKMHFNEALLAGGFLSHVCGDTTEHRDIDVFIFSGNEKILTEEFCKEYDFKKTYNGEYSAYSTSRDVDKDKWTRCESMECDRFFTIKSVYWNELKNIQIIVLMHEDVMTVRNAFGIIRNFDLPATRRGMLIKDTNKLLVVNNCLEPRVYRESRVKKYLKRGHESIDDSNVSLPPIVSKRMNLDVESPVVVKSFNKL</sequence>
<feature type="region of interest" description="Disordered" evidence="1">
    <location>
        <begin position="1"/>
        <end position="21"/>
    </location>
</feature>
<dbReference type="EMBL" id="MN342245">
    <property type="protein sequence ID" value="QHN73959.1"/>
    <property type="molecule type" value="Genomic_DNA"/>
</dbReference>
<name>A0A6B9V0G8_NPVST</name>
<protein>
    <submittedName>
        <fullName evidence="2">Uncharacterized protein</fullName>
    </submittedName>
</protein>